<feature type="binding site" evidence="8">
    <location>
        <position position="244"/>
    </location>
    <ligand>
        <name>NADP(+)</name>
        <dbReference type="ChEBI" id="CHEBI:58349"/>
    </ligand>
</feature>
<reference evidence="11 12" key="1">
    <citation type="submission" date="2024-07" db="EMBL/GenBank/DDBJ databases">
        <authorList>
            <person name="Kang M."/>
        </authorList>
    </citation>
    <scope>NUCLEOTIDE SEQUENCE [LARGE SCALE GENOMIC DNA]</scope>
    <source>
        <strain evidence="11 12">DFM31</strain>
    </source>
</reference>
<feature type="binding site" evidence="8">
    <location>
        <position position="223"/>
    </location>
    <ligand>
        <name>shikimate</name>
        <dbReference type="ChEBI" id="CHEBI:36208"/>
    </ligand>
</feature>
<evidence type="ECO:0000256" key="3">
    <source>
        <dbReference type="ARBA" id="ARBA00022605"/>
    </source>
</evidence>
<evidence type="ECO:0000256" key="7">
    <source>
        <dbReference type="ARBA" id="ARBA00049442"/>
    </source>
</evidence>
<sequence length="277" mass="29163">MSADPIPLAGVIGWPIWHSKSPRVHGYWLNFLGIKGHYIPMNVAPEDLETVLHSLPKAGFVGCNVTIPHKEAVLALADEVSDRAARVGAANTLVFKDGKIHADNTDGYGFIANLKQNAPDWQPDAGPAAVFGAGGAARGVIDGLLTAGVPEIRLTNRTRERAEALAEHFGDKVTVIAWDRAEIAAEGANTLVNTTSLGMEGQPPFTLSLAGAAKGALATDIVYVPLDTPFLIEARKQGLETVDGLGMLLHQAVPGFNAWFGTSPAVDAALRDVVLAP</sequence>
<evidence type="ECO:0000259" key="9">
    <source>
        <dbReference type="Pfam" id="PF01488"/>
    </source>
</evidence>
<feature type="binding site" evidence="8">
    <location>
        <begin position="19"/>
        <end position="21"/>
    </location>
    <ligand>
        <name>shikimate</name>
        <dbReference type="ChEBI" id="CHEBI:36208"/>
    </ligand>
</feature>
<evidence type="ECO:0000256" key="8">
    <source>
        <dbReference type="HAMAP-Rule" id="MF_00222"/>
    </source>
</evidence>
<dbReference type="Gene3D" id="3.40.50.720">
    <property type="entry name" value="NAD(P)-binding Rossmann-like Domain"/>
    <property type="match status" value="1"/>
</dbReference>
<feature type="active site" description="Proton acceptor" evidence="8">
    <location>
        <position position="70"/>
    </location>
</feature>
<evidence type="ECO:0000256" key="1">
    <source>
        <dbReference type="ARBA" id="ARBA00004871"/>
    </source>
</evidence>
<dbReference type="PANTHER" id="PTHR21089">
    <property type="entry name" value="SHIKIMATE DEHYDROGENASE"/>
    <property type="match status" value="1"/>
</dbReference>
<evidence type="ECO:0000256" key="6">
    <source>
        <dbReference type="ARBA" id="ARBA00023141"/>
    </source>
</evidence>
<dbReference type="Pfam" id="PF08501">
    <property type="entry name" value="Shikimate_dh_N"/>
    <property type="match status" value="1"/>
</dbReference>
<dbReference type="Pfam" id="PF01488">
    <property type="entry name" value="Shikimate_DH"/>
    <property type="match status" value="1"/>
</dbReference>
<evidence type="ECO:0000256" key="5">
    <source>
        <dbReference type="ARBA" id="ARBA00023002"/>
    </source>
</evidence>
<dbReference type="InterPro" id="IPR022893">
    <property type="entry name" value="Shikimate_DH_fam"/>
</dbReference>
<feature type="binding site" evidence="8">
    <location>
        <position position="66"/>
    </location>
    <ligand>
        <name>shikimate</name>
        <dbReference type="ChEBI" id="CHEBI:36208"/>
    </ligand>
</feature>
<comment type="subunit">
    <text evidence="8">Homodimer.</text>
</comment>
<feature type="binding site" evidence="8">
    <location>
        <position position="91"/>
    </location>
    <ligand>
        <name>shikimate</name>
        <dbReference type="ChEBI" id="CHEBI:36208"/>
    </ligand>
</feature>
<dbReference type="CDD" id="cd01065">
    <property type="entry name" value="NAD_bind_Shikimate_DH"/>
    <property type="match status" value="1"/>
</dbReference>
<keyword evidence="3 8" id="KW-0028">Amino-acid biosynthesis</keyword>
<dbReference type="InterPro" id="IPR036291">
    <property type="entry name" value="NAD(P)-bd_dom_sf"/>
</dbReference>
<evidence type="ECO:0000256" key="4">
    <source>
        <dbReference type="ARBA" id="ARBA00022857"/>
    </source>
</evidence>
<proteinExistence type="inferred from homology"/>
<dbReference type="HAMAP" id="MF_00222">
    <property type="entry name" value="Shikimate_DH_AroE"/>
    <property type="match status" value="1"/>
</dbReference>
<keyword evidence="5 8" id="KW-0560">Oxidoreductase</keyword>
<keyword evidence="4 8" id="KW-0521">NADP</keyword>
<feature type="binding site" evidence="8">
    <location>
        <begin position="156"/>
        <end position="161"/>
    </location>
    <ligand>
        <name>NADP(+)</name>
        <dbReference type="ChEBI" id="CHEBI:58349"/>
    </ligand>
</feature>
<dbReference type="InterPro" id="IPR011342">
    <property type="entry name" value="Shikimate_DH"/>
</dbReference>
<keyword evidence="6 8" id="KW-0057">Aromatic amino acid biosynthesis</keyword>
<dbReference type="EC" id="1.1.1.25" evidence="2 8"/>
<dbReference type="PANTHER" id="PTHR21089:SF1">
    <property type="entry name" value="BIFUNCTIONAL 3-DEHYDROQUINATE DEHYDRATASE_SHIKIMATE DEHYDROGENASE, CHLOROPLASTIC"/>
    <property type="match status" value="1"/>
</dbReference>
<dbReference type="SUPFAM" id="SSF53223">
    <property type="entry name" value="Aminoacid dehydrogenase-like, N-terminal domain"/>
    <property type="match status" value="1"/>
</dbReference>
<dbReference type="NCBIfam" id="TIGR00507">
    <property type="entry name" value="aroE"/>
    <property type="match status" value="1"/>
</dbReference>
<dbReference type="SUPFAM" id="SSF51735">
    <property type="entry name" value="NAD(P)-binding Rossmann-fold domains"/>
    <property type="match status" value="1"/>
</dbReference>
<dbReference type="InterPro" id="IPR013708">
    <property type="entry name" value="Shikimate_DH-bd_N"/>
</dbReference>
<organism evidence="11 12">
    <name type="scientific">Meridianimarinicoccus marinus</name>
    <dbReference type="NCBI Taxonomy" id="3231483"/>
    <lineage>
        <taxon>Bacteria</taxon>
        <taxon>Pseudomonadati</taxon>
        <taxon>Pseudomonadota</taxon>
        <taxon>Alphaproteobacteria</taxon>
        <taxon>Rhodobacterales</taxon>
        <taxon>Paracoccaceae</taxon>
        <taxon>Meridianimarinicoccus</taxon>
    </lineage>
</organism>
<accession>A0ABV3L9S6</accession>
<feature type="binding site" evidence="8">
    <location>
        <position position="221"/>
    </location>
    <ligand>
        <name>NADP(+)</name>
        <dbReference type="ChEBI" id="CHEBI:58349"/>
    </ligand>
</feature>
<dbReference type="Gene3D" id="3.40.50.10860">
    <property type="entry name" value="Leucine Dehydrogenase, chain A, domain 1"/>
    <property type="match status" value="1"/>
</dbReference>
<feature type="binding site" evidence="8">
    <location>
        <position position="106"/>
    </location>
    <ligand>
        <name>shikimate</name>
        <dbReference type="ChEBI" id="CHEBI:36208"/>
    </ligand>
</feature>
<feature type="binding site" evidence="8">
    <location>
        <position position="251"/>
    </location>
    <ligand>
        <name>shikimate</name>
        <dbReference type="ChEBI" id="CHEBI:36208"/>
    </ligand>
</feature>
<protein>
    <recommendedName>
        <fullName evidence="2 8">Shikimate dehydrogenase (NADP(+))</fullName>
        <shortName evidence="8">SDH</shortName>
        <ecNumber evidence="2 8">1.1.1.25</ecNumber>
    </recommendedName>
</protein>
<feature type="binding site" evidence="8">
    <location>
        <position position="82"/>
    </location>
    <ligand>
        <name>NADP(+)</name>
        <dbReference type="ChEBI" id="CHEBI:58349"/>
    </ligand>
</feature>
<evidence type="ECO:0000259" key="10">
    <source>
        <dbReference type="Pfam" id="PF08501"/>
    </source>
</evidence>
<dbReference type="Proteomes" id="UP001553161">
    <property type="component" value="Unassembled WGS sequence"/>
</dbReference>
<keyword evidence="12" id="KW-1185">Reference proteome</keyword>
<dbReference type="InterPro" id="IPR006151">
    <property type="entry name" value="Shikm_DH/Glu-tRNA_Rdtase"/>
</dbReference>
<dbReference type="InterPro" id="IPR046346">
    <property type="entry name" value="Aminoacid_DH-like_N_sf"/>
</dbReference>
<feature type="domain" description="Shikimate dehydrogenase substrate binding N-terminal" evidence="10">
    <location>
        <begin position="11"/>
        <end position="93"/>
    </location>
</feature>
<feature type="domain" description="Quinate/shikimate 5-dehydrogenase/glutamyl-tRNA reductase" evidence="9">
    <location>
        <begin position="128"/>
        <end position="195"/>
    </location>
</feature>
<dbReference type="RefSeq" id="WP_366194155.1">
    <property type="nucleotide sequence ID" value="NZ_JBFBVU010000024.1"/>
</dbReference>
<comment type="function">
    <text evidence="8">Involved in the biosynthesis of the chorismate, which leads to the biosynthesis of aromatic amino acids. Catalyzes the reversible NADPH linked reduction of 3-dehydroshikimate (DHSA) to yield shikimate (SA).</text>
</comment>
<feature type="binding site" evidence="8">
    <location>
        <begin position="132"/>
        <end position="136"/>
    </location>
    <ligand>
        <name>NADP(+)</name>
        <dbReference type="ChEBI" id="CHEBI:58349"/>
    </ligand>
</feature>
<dbReference type="NCBIfam" id="NF001312">
    <property type="entry name" value="PRK00258.1-4"/>
    <property type="match status" value="1"/>
</dbReference>
<comment type="caution">
    <text evidence="11">The sequence shown here is derived from an EMBL/GenBank/DDBJ whole genome shotgun (WGS) entry which is preliminary data.</text>
</comment>
<comment type="pathway">
    <text evidence="1 8">Metabolic intermediate biosynthesis; chorismate biosynthesis; chorismate from D-erythrose 4-phosphate and phosphoenolpyruvate: step 4/7.</text>
</comment>
<evidence type="ECO:0000313" key="12">
    <source>
        <dbReference type="Proteomes" id="UP001553161"/>
    </source>
</evidence>
<gene>
    <name evidence="8" type="primary">aroE</name>
    <name evidence="11" type="ORF">AB0T83_15610</name>
</gene>
<comment type="similarity">
    <text evidence="8">Belongs to the shikimate dehydrogenase family.</text>
</comment>
<name>A0ABV3L9S6_9RHOB</name>
<evidence type="ECO:0000313" key="11">
    <source>
        <dbReference type="EMBL" id="MEV8468201.1"/>
    </source>
</evidence>
<comment type="catalytic activity">
    <reaction evidence="7 8">
        <text>shikimate + NADP(+) = 3-dehydroshikimate + NADPH + H(+)</text>
        <dbReference type="Rhea" id="RHEA:17737"/>
        <dbReference type="ChEBI" id="CHEBI:15378"/>
        <dbReference type="ChEBI" id="CHEBI:16630"/>
        <dbReference type="ChEBI" id="CHEBI:36208"/>
        <dbReference type="ChEBI" id="CHEBI:57783"/>
        <dbReference type="ChEBI" id="CHEBI:58349"/>
        <dbReference type="EC" id="1.1.1.25"/>
    </reaction>
</comment>
<dbReference type="EMBL" id="JBFBVU010000024">
    <property type="protein sequence ID" value="MEV8468201.1"/>
    <property type="molecule type" value="Genomic_DNA"/>
</dbReference>
<evidence type="ECO:0000256" key="2">
    <source>
        <dbReference type="ARBA" id="ARBA00012962"/>
    </source>
</evidence>
<dbReference type="GO" id="GO:0004764">
    <property type="term" value="F:shikimate 3-dehydrogenase (NADP+) activity"/>
    <property type="evidence" value="ECO:0007669"/>
    <property type="project" value="UniProtKB-EC"/>
</dbReference>